<gene>
    <name evidence="3" type="ORF">METZ01_LOCUS297516</name>
</gene>
<keyword evidence="2" id="KW-0560">Oxidoreductase</keyword>
<dbReference type="GO" id="GO:0016616">
    <property type="term" value="F:oxidoreductase activity, acting on the CH-OH group of donors, NAD or NADP as acceptor"/>
    <property type="evidence" value="ECO:0007669"/>
    <property type="project" value="TreeGrafter"/>
</dbReference>
<dbReference type="Gene3D" id="3.40.50.720">
    <property type="entry name" value="NAD(P)-binding Rossmann-like Domain"/>
    <property type="match status" value="1"/>
</dbReference>
<evidence type="ECO:0008006" key="4">
    <source>
        <dbReference type="Google" id="ProtNLM"/>
    </source>
</evidence>
<accession>A0A382MB66</accession>
<sequence>MNEGHILITGGNSDIGKSVVEAIRKELKWPIIVTKNTQNFSYSEKNIEEVTVDCNNRQEVESFANSIGGLGISHYIQLQGNSWSSDYLDTQSFERLDYHLNINCLSTIMILRFLLPTMKQREFGRICLMNTASSEHGGGESNFGYGLAKHTVGYTIKYLAKYYTSFNILSNCISPGLIETKFHKRIKRTVKQIQKRSTMVRLGRPGTPQAVADLIYHITFKNSFISGENFKIDGADFS</sequence>
<evidence type="ECO:0000256" key="1">
    <source>
        <dbReference type="ARBA" id="ARBA00006484"/>
    </source>
</evidence>
<dbReference type="InterPro" id="IPR002347">
    <property type="entry name" value="SDR_fam"/>
</dbReference>
<reference evidence="3" key="1">
    <citation type="submission" date="2018-05" db="EMBL/GenBank/DDBJ databases">
        <authorList>
            <person name="Lanie J.A."/>
            <person name="Ng W.-L."/>
            <person name="Kazmierczak K.M."/>
            <person name="Andrzejewski T.M."/>
            <person name="Davidsen T.M."/>
            <person name="Wayne K.J."/>
            <person name="Tettelin H."/>
            <person name="Glass J.I."/>
            <person name="Rusch D."/>
            <person name="Podicherti R."/>
            <person name="Tsui H.-C.T."/>
            <person name="Winkler M.E."/>
        </authorList>
    </citation>
    <scope>NUCLEOTIDE SEQUENCE</scope>
</reference>
<dbReference type="PANTHER" id="PTHR42760">
    <property type="entry name" value="SHORT-CHAIN DEHYDROGENASES/REDUCTASES FAMILY MEMBER"/>
    <property type="match status" value="1"/>
</dbReference>
<proteinExistence type="inferred from homology"/>
<organism evidence="3">
    <name type="scientific">marine metagenome</name>
    <dbReference type="NCBI Taxonomy" id="408172"/>
    <lineage>
        <taxon>unclassified sequences</taxon>
        <taxon>metagenomes</taxon>
        <taxon>ecological metagenomes</taxon>
    </lineage>
</organism>
<evidence type="ECO:0000313" key="3">
    <source>
        <dbReference type="EMBL" id="SVC44662.1"/>
    </source>
</evidence>
<evidence type="ECO:0000256" key="2">
    <source>
        <dbReference type="ARBA" id="ARBA00023002"/>
    </source>
</evidence>
<name>A0A382MB66_9ZZZZ</name>
<protein>
    <recommendedName>
        <fullName evidence="4">Short-chain dehydrogenase</fullName>
    </recommendedName>
</protein>
<dbReference type="PANTHER" id="PTHR42760:SF133">
    <property type="entry name" value="3-OXOACYL-[ACYL-CARRIER-PROTEIN] REDUCTASE"/>
    <property type="match status" value="1"/>
</dbReference>
<dbReference type="SUPFAM" id="SSF51735">
    <property type="entry name" value="NAD(P)-binding Rossmann-fold domains"/>
    <property type="match status" value="1"/>
</dbReference>
<dbReference type="AlphaFoldDB" id="A0A382MB66"/>
<dbReference type="CDD" id="cd05233">
    <property type="entry name" value="SDR_c"/>
    <property type="match status" value="1"/>
</dbReference>
<dbReference type="InterPro" id="IPR036291">
    <property type="entry name" value="NAD(P)-bd_dom_sf"/>
</dbReference>
<dbReference type="PRINTS" id="PR00081">
    <property type="entry name" value="GDHRDH"/>
</dbReference>
<dbReference type="Pfam" id="PF13561">
    <property type="entry name" value="adh_short_C2"/>
    <property type="match status" value="1"/>
</dbReference>
<comment type="similarity">
    <text evidence="1">Belongs to the short-chain dehydrogenases/reductases (SDR) family.</text>
</comment>
<dbReference type="EMBL" id="UINC01091696">
    <property type="protein sequence ID" value="SVC44662.1"/>
    <property type="molecule type" value="Genomic_DNA"/>
</dbReference>